<proteinExistence type="inferred from homology"/>
<comment type="caution">
    <text evidence="4">The sequence shown here is derived from an EMBL/GenBank/DDBJ whole genome shotgun (WGS) entry which is preliminary data.</text>
</comment>
<organism evidence="4 5">
    <name type="scientific">Robbsia betulipollinis</name>
    <dbReference type="NCBI Taxonomy" id="2981849"/>
    <lineage>
        <taxon>Bacteria</taxon>
        <taxon>Pseudomonadati</taxon>
        <taxon>Pseudomonadota</taxon>
        <taxon>Betaproteobacteria</taxon>
        <taxon>Burkholderiales</taxon>
        <taxon>Burkholderiaceae</taxon>
        <taxon>Robbsia</taxon>
    </lineage>
</organism>
<dbReference type="Pfam" id="PF01266">
    <property type="entry name" value="DAO"/>
    <property type="match status" value="1"/>
</dbReference>
<feature type="domain" description="FAD dependent oxidoreductase" evidence="3">
    <location>
        <begin position="18"/>
        <end position="411"/>
    </location>
</feature>
<evidence type="ECO:0000256" key="2">
    <source>
        <dbReference type="ARBA" id="ARBA00023002"/>
    </source>
</evidence>
<dbReference type="RefSeq" id="WP_267849257.1">
    <property type="nucleotide sequence ID" value="NZ_JAPMXC010000010.1"/>
</dbReference>
<sequence length="442" mass="47958">MLRVDEVRDSENFPESVDVVVVGGGIIGVCTAYELARRGVSVVLLEKGFIGAEQSGRNWGWVRQQHRDFHELPLAMRSLQRWEALTSEIGIDLGFRRSGISYGTTQPAELERWERWNKRAAEMGFQSEMLSGEQLKTQFPTSAASWVGGIWSPTDGKAEPSKAAPGIAEGAKQLGVQVFQTCAVRALDIGAGRVAGVWTERGRIRASTVVCAGGAWTSRFLHAHGIDLPVANIIGTAMRTSAAPAPVAGCFNGPGFAMRRRLDGGYTIAVPGHGRFELTPQNIRHSIKFYQMMRSKLAKKLKIRLGGSFFDGPGSSGRWTPDDVSPFERIRVLDPLPDREWAEAALGNVTKTFPEMQGVRVVQTWAGVIDTSPDLIPVICASRAIPGVVIASGFSGHGFGLGPGAGQLVSEVVMNDLPYADITPFRLERFVSGEAIRPPEMM</sequence>
<evidence type="ECO:0000313" key="5">
    <source>
        <dbReference type="Proteomes" id="UP001082899"/>
    </source>
</evidence>
<dbReference type="EMBL" id="JAPMXC010000010">
    <property type="protein sequence ID" value="MCY0389351.1"/>
    <property type="molecule type" value="Genomic_DNA"/>
</dbReference>
<evidence type="ECO:0000256" key="1">
    <source>
        <dbReference type="ARBA" id="ARBA00009410"/>
    </source>
</evidence>
<dbReference type="SUPFAM" id="SSF51905">
    <property type="entry name" value="FAD/NAD(P)-binding domain"/>
    <property type="match status" value="1"/>
</dbReference>
<dbReference type="Proteomes" id="UP001082899">
    <property type="component" value="Unassembled WGS sequence"/>
</dbReference>
<dbReference type="Gene3D" id="3.50.50.60">
    <property type="entry name" value="FAD/NAD(P)-binding domain"/>
    <property type="match status" value="1"/>
</dbReference>
<name>A0ABT3ZS34_9BURK</name>
<keyword evidence="2" id="KW-0560">Oxidoreductase</keyword>
<evidence type="ECO:0000259" key="3">
    <source>
        <dbReference type="Pfam" id="PF01266"/>
    </source>
</evidence>
<dbReference type="InterPro" id="IPR006076">
    <property type="entry name" value="FAD-dep_OxRdtase"/>
</dbReference>
<keyword evidence="5" id="KW-1185">Reference proteome</keyword>
<dbReference type="InterPro" id="IPR036188">
    <property type="entry name" value="FAD/NAD-bd_sf"/>
</dbReference>
<reference evidence="4" key="1">
    <citation type="submission" date="2022-11" db="EMBL/GenBank/DDBJ databases">
        <title>Robbsia betulipollinis sp. nov., isolated from pollen of birch (Betula pendula).</title>
        <authorList>
            <person name="Shi H."/>
            <person name="Ambika Manirajan B."/>
            <person name="Ratering S."/>
            <person name="Geissler-Plaum R."/>
            <person name="Schnell S."/>
        </authorList>
    </citation>
    <scope>NUCLEOTIDE SEQUENCE</scope>
    <source>
        <strain evidence="4">Bb-Pol-6</strain>
    </source>
</reference>
<gene>
    <name evidence="4" type="ORF">OVY01_19590</name>
</gene>
<comment type="similarity">
    <text evidence="1">Belongs to the DadA oxidoreductase family.</text>
</comment>
<evidence type="ECO:0000313" key="4">
    <source>
        <dbReference type="EMBL" id="MCY0389351.1"/>
    </source>
</evidence>
<dbReference type="PANTHER" id="PTHR13847">
    <property type="entry name" value="SARCOSINE DEHYDROGENASE-RELATED"/>
    <property type="match status" value="1"/>
</dbReference>
<accession>A0ABT3ZS34</accession>
<dbReference type="PANTHER" id="PTHR13847:SF280">
    <property type="entry name" value="D-AMINO ACID DEHYDROGENASE"/>
    <property type="match status" value="1"/>
</dbReference>
<protein>
    <submittedName>
        <fullName evidence="4">FAD-binding oxidoreductase</fullName>
    </submittedName>
</protein>
<dbReference type="Gene3D" id="3.30.9.10">
    <property type="entry name" value="D-Amino Acid Oxidase, subunit A, domain 2"/>
    <property type="match status" value="1"/>
</dbReference>